<keyword evidence="5" id="KW-0963">Cytoplasm</keyword>
<dbReference type="SUPFAM" id="SSF52540">
    <property type="entry name" value="P-loop containing nucleoside triphosphate hydrolases"/>
    <property type="match status" value="1"/>
</dbReference>
<dbReference type="GO" id="GO:0005737">
    <property type="term" value="C:cytoplasm"/>
    <property type="evidence" value="ECO:0007669"/>
    <property type="project" value="UniProtKB-SubCell"/>
</dbReference>
<organism evidence="7 8">
    <name type="scientific">Rubrivivax albus</name>
    <dbReference type="NCBI Taxonomy" id="2499835"/>
    <lineage>
        <taxon>Bacteria</taxon>
        <taxon>Pseudomonadati</taxon>
        <taxon>Pseudomonadota</taxon>
        <taxon>Betaproteobacteria</taxon>
        <taxon>Burkholderiales</taxon>
        <taxon>Sphaerotilaceae</taxon>
        <taxon>Rubrivivax</taxon>
    </lineage>
</organism>
<evidence type="ECO:0000256" key="5">
    <source>
        <dbReference type="HAMAP-Rule" id="MF_00376"/>
    </source>
</evidence>
<keyword evidence="4 5" id="KW-0173">Coenzyme A biosynthesis</keyword>
<evidence type="ECO:0000313" key="7">
    <source>
        <dbReference type="EMBL" id="RVT52845.1"/>
    </source>
</evidence>
<gene>
    <name evidence="5" type="primary">coaE</name>
    <name evidence="7" type="ORF">ENE75_06860</name>
</gene>
<dbReference type="PROSITE" id="PS51219">
    <property type="entry name" value="DPCK"/>
    <property type="match status" value="1"/>
</dbReference>
<evidence type="ECO:0000256" key="1">
    <source>
        <dbReference type="ARBA" id="ARBA00009018"/>
    </source>
</evidence>
<dbReference type="GO" id="GO:0004140">
    <property type="term" value="F:dephospho-CoA kinase activity"/>
    <property type="evidence" value="ECO:0007669"/>
    <property type="project" value="UniProtKB-UniRule"/>
</dbReference>
<dbReference type="GO" id="GO:0015937">
    <property type="term" value="P:coenzyme A biosynthetic process"/>
    <property type="evidence" value="ECO:0007669"/>
    <property type="project" value="UniProtKB-UniRule"/>
</dbReference>
<dbReference type="GO" id="GO:0005524">
    <property type="term" value="F:ATP binding"/>
    <property type="evidence" value="ECO:0007669"/>
    <property type="project" value="UniProtKB-UniRule"/>
</dbReference>
<comment type="similarity">
    <text evidence="1 5">Belongs to the CoaE family.</text>
</comment>
<comment type="pathway">
    <text evidence="5">Cofactor biosynthesis; coenzyme A biosynthesis; CoA from (R)-pantothenate: step 5/5.</text>
</comment>
<dbReference type="CDD" id="cd02022">
    <property type="entry name" value="DPCK"/>
    <property type="match status" value="1"/>
</dbReference>
<dbReference type="InterPro" id="IPR027417">
    <property type="entry name" value="P-loop_NTPase"/>
</dbReference>
<accession>A0A3S2TS68</accession>
<dbReference type="EC" id="2.7.1.24" evidence="5 6"/>
<dbReference type="NCBIfam" id="TIGR00152">
    <property type="entry name" value="dephospho-CoA kinase"/>
    <property type="match status" value="1"/>
</dbReference>
<dbReference type="PANTHER" id="PTHR10695:SF46">
    <property type="entry name" value="BIFUNCTIONAL COENZYME A SYNTHASE-RELATED"/>
    <property type="match status" value="1"/>
</dbReference>
<feature type="binding site" evidence="5">
    <location>
        <begin position="11"/>
        <end position="16"/>
    </location>
    <ligand>
        <name>ATP</name>
        <dbReference type="ChEBI" id="CHEBI:30616"/>
    </ligand>
</feature>
<comment type="catalytic activity">
    <reaction evidence="5">
        <text>3'-dephospho-CoA + ATP = ADP + CoA + H(+)</text>
        <dbReference type="Rhea" id="RHEA:18245"/>
        <dbReference type="ChEBI" id="CHEBI:15378"/>
        <dbReference type="ChEBI" id="CHEBI:30616"/>
        <dbReference type="ChEBI" id="CHEBI:57287"/>
        <dbReference type="ChEBI" id="CHEBI:57328"/>
        <dbReference type="ChEBI" id="CHEBI:456216"/>
        <dbReference type="EC" id="2.7.1.24"/>
    </reaction>
</comment>
<proteinExistence type="inferred from homology"/>
<dbReference type="PANTHER" id="PTHR10695">
    <property type="entry name" value="DEPHOSPHO-COA KINASE-RELATED"/>
    <property type="match status" value="1"/>
</dbReference>
<sequence length="205" mass="22142">MTRIGLTGGIGSGKSTVAAEFVACGAWLVDTDAIARALTEPGGAAIPAVAASFGDDVIDARGALDRDRMRALVFADPDAKRRLEALLHPLIGRVADARAAQSPGLPVVFDVPLLAESAHWRARVDRIVVVDCPETTQVRRVVARSGWTEEAVRRVIAQQATRERRRAIADAVIHNDESMSLPDLRSVARRLWQAWTRASAPPVEQ</sequence>
<dbReference type="Gene3D" id="3.40.50.300">
    <property type="entry name" value="P-loop containing nucleotide triphosphate hydrolases"/>
    <property type="match status" value="1"/>
</dbReference>
<dbReference type="InterPro" id="IPR001977">
    <property type="entry name" value="Depp_CoAkinase"/>
</dbReference>
<dbReference type="HAMAP" id="MF_00376">
    <property type="entry name" value="Dephospho_CoA_kinase"/>
    <property type="match status" value="1"/>
</dbReference>
<dbReference type="UniPathway" id="UPA00241">
    <property type="reaction ID" value="UER00356"/>
</dbReference>
<protein>
    <recommendedName>
        <fullName evidence="5 6">Dephospho-CoA kinase</fullName>
        <ecNumber evidence="5 6">2.7.1.24</ecNumber>
    </recommendedName>
    <alternativeName>
        <fullName evidence="5">Dephosphocoenzyme A kinase</fullName>
    </alternativeName>
</protein>
<dbReference type="EMBL" id="SACT01000002">
    <property type="protein sequence ID" value="RVT52845.1"/>
    <property type="molecule type" value="Genomic_DNA"/>
</dbReference>
<comment type="caution">
    <text evidence="7">The sequence shown here is derived from an EMBL/GenBank/DDBJ whole genome shotgun (WGS) entry which is preliminary data.</text>
</comment>
<reference evidence="7 8" key="1">
    <citation type="submission" date="2019-01" db="EMBL/GenBank/DDBJ databases">
        <authorList>
            <person name="Chen W.-M."/>
        </authorList>
    </citation>
    <scope>NUCLEOTIDE SEQUENCE [LARGE SCALE GENOMIC DNA]</scope>
    <source>
        <strain evidence="7 8">ICH-3</strain>
    </source>
</reference>
<dbReference type="Proteomes" id="UP000288178">
    <property type="component" value="Unassembled WGS sequence"/>
</dbReference>
<evidence type="ECO:0000313" key="8">
    <source>
        <dbReference type="Proteomes" id="UP000288178"/>
    </source>
</evidence>
<keyword evidence="5 7" id="KW-0418">Kinase</keyword>
<evidence type="ECO:0000256" key="3">
    <source>
        <dbReference type="ARBA" id="ARBA00022840"/>
    </source>
</evidence>
<dbReference type="OrthoDB" id="9812943at2"/>
<comment type="function">
    <text evidence="5">Catalyzes the phosphorylation of the 3'-hydroxyl group of dephosphocoenzyme A to form coenzyme A.</text>
</comment>
<keyword evidence="2 5" id="KW-0547">Nucleotide-binding</keyword>
<evidence type="ECO:0000256" key="2">
    <source>
        <dbReference type="ARBA" id="ARBA00022741"/>
    </source>
</evidence>
<keyword evidence="5 7" id="KW-0808">Transferase</keyword>
<dbReference type="Pfam" id="PF01121">
    <property type="entry name" value="CoaE"/>
    <property type="match status" value="1"/>
</dbReference>
<keyword evidence="8" id="KW-1185">Reference proteome</keyword>
<evidence type="ECO:0000256" key="6">
    <source>
        <dbReference type="NCBIfam" id="TIGR00152"/>
    </source>
</evidence>
<evidence type="ECO:0000256" key="4">
    <source>
        <dbReference type="ARBA" id="ARBA00022993"/>
    </source>
</evidence>
<keyword evidence="3 5" id="KW-0067">ATP-binding</keyword>
<comment type="subcellular location">
    <subcellularLocation>
        <location evidence="5">Cytoplasm</location>
    </subcellularLocation>
</comment>
<name>A0A3S2TS68_9BURK</name>
<dbReference type="AlphaFoldDB" id="A0A3S2TS68"/>